<dbReference type="Gene3D" id="3.40.50.2300">
    <property type="match status" value="2"/>
</dbReference>
<keyword evidence="1" id="KW-0812">Transmembrane</keyword>
<dbReference type="RefSeq" id="WP_158946835.1">
    <property type="nucleotide sequence ID" value="NZ_CP046400.1"/>
</dbReference>
<reference evidence="3 4" key="1">
    <citation type="submission" date="2019-11" db="EMBL/GenBank/DDBJ databases">
        <authorList>
            <person name="Zheng R.K."/>
            <person name="Sun C.M."/>
        </authorList>
    </citation>
    <scope>NUCLEOTIDE SEQUENCE [LARGE SCALE GENOMIC DNA]</scope>
    <source>
        <strain evidence="3 4">SRB007</strain>
    </source>
</reference>
<feature type="signal peptide" evidence="2">
    <location>
        <begin position="1"/>
        <end position="24"/>
    </location>
</feature>
<keyword evidence="2" id="KW-0732">Signal</keyword>
<keyword evidence="4" id="KW-1185">Reference proteome</keyword>
<name>A0A6I6JEU9_9BACT</name>
<dbReference type="EMBL" id="CP046400">
    <property type="protein sequence ID" value="QGY39610.1"/>
    <property type="molecule type" value="Genomic_DNA"/>
</dbReference>
<evidence type="ECO:0008006" key="5">
    <source>
        <dbReference type="Google" id="ProtNLM"/>
    </source>
</evidence>
<organism evidence="3 4">
    <name type="scientific">Pseudodesulfovibrio cashew</name>
    <dbReference type="NCBI Taxonomy" id="2678688"/>
    <lineage>
        <taxon>Bacteria</taxon>
        <taxon>Pseudomonadati</taxon>
        <taxon>Thermodesulfobacteriota</taxon>
        <taxon>Desulfovibrionia</taxon>
        <taxon>Desulfovibrionales</taxon>
        <taxon>Desulfovibrionaceae</taxon>
    </lineage>
</organism>
<accession>A0A6I6JEU9</accession>
<feature type="chain" id="PRO_5026118055" description="ABC transporter substrate-binding protein" evidence="2">
    <location>
        <begin position="25"/>
        <end position="374"/>
    </location>
</feature>
<dbReference type="KEGG" id="psel:GM415_05580"/>
<keyword evidence="1" id="KW-0472">Membrane</keyword>
<gene>
    <name evidence="3" type="ORF">GM415_05580</name>
</gene>
<evidence type="ECO:0000256" key="1">
    <source>
        <dbReference type="SAM" id="Phobius"/>
    </source>
</evidence>
<evidence type="ECO:0000313" key="3">
    <source>
        <dbReference type="EMBL" id="QGY39610.1"/>
    </source>
</evidence>
<proteinExistence type="predicted"/>
<dbReference type="AlphaFoldDB" id="A0A6I6JEU9"/>
<feature type="transmembrane region" description="Helical" evidence="1">
    <location>
        <begin position="343"/>
        <end position="362"/>
    </location>
</feature>
<dbReference type="Proteomes" id="UP000428328">
    <property type="component" value="Chromosome"/>
</dbReference>
<evidence type="ECO:0000313" key="4">
    <source>
        <dbReference type="Proteomes" id="UP000428328"/>
    </source>
</evidence>
<protein>
    <recommendedName>
        <fullName evidence="5">ABC transporter substrate-binding protein</fullName>
    </recommendedName>
</protein>
<sequence>MPDHCRFVLLCCLALVCWCRPALAAEVVLLHSTAEPDAWTEAVGSGLRQALDGVAEVGELYPGTPLDDEDRIAGRFDEISRRWADRPVAAVVTDGPTAFAFIRKYREDLFAGAPVVYCGTPRPEPEYLRQCGECAGVPLEYAVRETVDLIYALRPETSLVAGIMDGSPKSVRLRRRLEAAMALRGREAALIFPGHEPGDDRGLDPSSLADVAMGMPGLGVVLVLSVQQDNAGNPLSVSQAVKILTEKSVAPVYVLSRDLVGAGALGGVVVRGEDQGRAAGNLVRRALVGERLGEMLAEAPSAVAVADLSVMARLGMSADALPSGAERLNALPTTKEPEGLSPAGAGVAFLAAVVLVLAYVLLRRSANGRGGRLR</sequence>
<keyword evidence="1" id="KW-1133">Transmembrane helix</keyword>
<evidence type="ECO:0000256" key="2">
    <source>
        <dbReference type="SAM" id="SignalP"/>
    </source>
</evidence>